<proteinExistence type="predicted"/>
<reference evidence="1" key="1">
    <citation type="submission" date="2022-07" db="EMBL/GenBank/DDBJ databases">
        <title>Genome Sequence of Phlebia brevispora.</title>
        <authorList>
            <person name="Buettner E."/>
        </authorList>
    </citation>
    <scope>NUCLEOTIDE SEQUENCE</scope>
    <source>
        <strain evidence="1">MPL23</strain>
    </source>
</reference>
<gene>
    <name evidence="1" type="ORF">NM688_g2313</name>
</gene>
<organism evidence="1 2">
    <name type="scientific">Phlebia brevispora</name>
    <dbReference type="NCBI Taxonomy" id="194682"/>
    <lineage>
        <taxon>Eukaryota</taxon>
        <taxon>Fungi</taxon>
        <taxon>Dikarya</taxon>
        <taxon>Basidiomycota</taxon>
        <taxon>Agaricomycotina</taxon>
        <taxon>Agaricomycetes</taxon>
        <taxon>Polyporales</taxon>
        <taxon>Meruliaceae</taxon>
        <taxon>Phlebia</taxon>
    </lineage>
</organism>
<accession>A0ACC1T9N0</accession>
<keyword evidence="2" id="KW-1185">Reference proteome</keyword>
<name>A0ACC1T9N0_9APHY</name>
<dbReference type="Proteomes" id="UP001148662">
    <property type="component" value="Unassembled WGS sequence"/>
</dbReference>
<evidence type="ECO:0000313" key="1">
    <source>
        <dbReference type="EMBL" id="KAJ3555916.1"/>
    </source>
</evidence>
<dbReference type="EMBL" id="JANHOG010000288">
    <property type="protein sequence ID" value="KAJ3555916.1"/>
    <property type="molecule type" value="Genomic_DNA"/>
</dbReference>
<sequence>MSPFFANLSPRHGSAYFLGENSSEWSIVESAGPEELYSIEGRIEGWIFDTRARLREQLSSSILLSPTLDIKIPRSAYLLRPLSPARSQLDHSEPCFDSDPFARTAEPFFAESPRHTTVDPFSPHLFDFAVYMDPSAQYCRLRWKSRSTQGGMKEKKPYSMTSTPPNRRRVKRKLRHEPQVFETIARHSLDSLPRSSSRGGMSEAPVLQRSPSPPQLLSLLLPRRVAVREAFATTRRERVSPLRPLLLPAQVVQKTALHDTSGLPHSSVSSSASQFDQLSEGSSRRGLRPEEFLALLGSANLYHARTSQHLDHPSTISKGLRPATANSDDSTTEDRTHGEQEISADWELELIVSYMT</sequence>
<comment type="caution">
    <text evidence="1">The sequence shown here is derived from an EMBL/GenBank/DDBJ whole genome shotgun (WGS) entry which is preliminary data.</text>
</comment>
<evidence type="ECO:0000313" key="2">
    <source>
        <dbReference type="Proteomes" id="UP001148662"/>
    </source>
</evidence>
<protein>
    <submittedName>
        <fullName evidence="1">Uncharacterized protein</fullName>
    </submittedName>
</protein>